<dbReference type="EMBL" id="KZ155838">
    <property type="protein sequence ID" value="OUS42605.1"/>
    <property type="molecule type" value="Genomic_DNA"/>
</dbReference>
<keyword evidence="6 10" id="KW-1133">Transmembrane helix</keyword>
<sequence length="594" mass="63156">MRRVSKPNFANKRSVKASIVGELFSSPVRVFYSILFICALEVLLWSVVLVPGRTSGAWNDAAQAYYTRETVNLKCAHGASVRVPFPAIDLRSLQLAWKEESSWQKKALSSLSTTLAPSKAQQVKQSLQARLKHLDEQLLIGSASELGASEAAANAKSNKTSVAYTTTNKTNQMGKTEVSAQTLLQRRGRLTRPRRHGEEYVEVSMPTVAQTSVFKDIARFVPVKDIIAGGLARAASQSTIHPLDTVKVRMQAALKGVSTTAASTLPSGGKYGVGLGAVTNGAVSLGQRSLTSAAKAGALKATAELGMLYKGCFGAASGAGLAIGTYFAFYGTAKKLLQEKSDMPVSTIAFVAGGIGALGSSIVKVPAAVCIRSVQAGVYPNVITAGRRITAAAGPRGLFTGYIPTLLEDVPDMAVKFAAYETLRTMHRTFTKKSKDESSAGADIAMGLIAGSVAAAATTPLDVVKTRMMCNASSRPSFGGAIMSVWKDSPAGTGRVRAFFTGVRPRAISNGINSAIFFCFYEALRSGMVRAETEREEQRRREKEAGVDLKSCRRALHNSGVSVDAVHYSTHSHVGRVTEASMTLALSKKKRKNA</sequence>
<proteinExistence type="inferred from homology"/>
<feature type="transmembrane region" description="Helical" evidence="10">
    <location>
        <begin position="343"/>
        <end position="363"/>
    </location>
</feature>
<evidence type="ECO:0000256" key="6">
    <source>
        <dbReference type="ARBA" id="ARBA00022989"/>
    </source>
</evidence>
<dbReference type="InterPro" id="IPR018108">
    <property type="entry name" value="MCP_transmembrane"/>
</dbReference>
<evidence type="ECO:0000256" key="3">
    <source>
        <dbReference type="ARBA" id="ARBA00022448"/>
    </source>
</evidence>
<keyword evidence="7 8" id="KW-0472">Membrane</keyword>
<dbReference type="Gene3D" id="1.50.40.10">
    <property type="entry name" value="Mitochondrial carrier domain"/>
    <property type="match status" value="2"/>
</dbReference>
<feature type="transmembrane region" description="Helical" evidence="10">
    <location>
        <begin position="308"/>
        <end position="331"/>
    </location>
</feature>
<reference evidence="11" key="1">
    <citation type="submission" date="2017-04" db="EMBL/GenBank/DDBJ databases">
        <title>Population genomics of picophytoplankton unveils novel chromosome hypervariability.</title>
        <authorList>
            <consortium name="DOE Joint Genome Institute"/>
            <person name="Blanc-Mathieu R."/>
            <person name="Krasovec M."/>
            <person name="Hebrard M."/>
            <person name="Yau S."/>
            <person name="Desgranges E."/>
            <person name="Martin J."/>
            <person name="Schackwitz W."/>
            <person name="Kuo A."/>
            <person name="Salin G."/>
            <person name="Donnadieu C."/>
            <person name="Desdevises Y."/>
            <person name="Sanchez-Ferandin S."/>
            <person name="Moreau H."/>
            <person name="Rivals E."/>
            <person name="Grigoriev I.V."/>
            <person name="Grimsley N."/>
            <person name="Eyre-Walker A."/>
            <person name="Piganeau G."/>
        </authorList>
    </citation>
    <scope>NUCLEOTIDE SEQUENCE [LARGE SCALE GENOMIC DNA]</scope>
    <source>
        <strain evidence="11">RCC 1115</strain>
    </source>
</reference>
<dbReference type="Pfam" id="PF00153">
    <property type="entry name" value="Mito_carr"/>
    <property type="match status" value="3"/>
</dbReference>
<dbReference type="InterPro" id="IPR002067">
    <property type="entry name" value="MCP"/>
</dbReference>
<organism evidence="11">
    <name type="scientific">Ostreococcus tauri</name>
    <name type="common">Marine green alga</name>
    <dbReference type="NCBI Taxonomy" id="70448"/>
    <lineage>
        <taxon>Eukaryota</taxon>
        <taxon>Viridiplantae</taxon>
        <taxon>Chlorophyta</taxon>
        <taxon>Mamiellophyceae</taxon>
        <taxon>Mamiellales</taxon>
        <taxon>Bathycoccaceae</taxon>
        <taxon>Ostreococcus</taxon>
    </lineage>
</organism>
<evidence type="ECO:0000256" key="7">
    <source>
        <dbReference type="ARBA" id="ARBA00023136"/>
    </source>
</evidence>
<evidence type="ECO:0000256" key="8">
    <source>
        <dbReference type="PROSITE-ProRule" id="PRU00282"/>
    </source>
</evidence>
<dbReference type="Proteomes" id="UP000195557">
    <property type="component" value="Unassembled WGS sequence"/>
</dbReference>
<dbReference type="SUPFAM" id="SSF103506">
    <property type="entry name" value="Mitochondrial carrier"/>
    <property type="match status" value="1"/>
</dbReference>
<accession>A0A1Y5I6E1</accession>
<name>A0A1Y5I6E1_OSTTA</name>
<keyword evidence="5" id="KW-0677">Repeat</keyword>
<dbReference type="InterPro" id="IPR023395">
    <property type="entry name" value="MCP_dom_sf"/>
</dbReference>
<gene>
    <name evidence="11" type="ORF">BE221DRAFT_84718</name>
</gene>
<evidence type="ECO:0000256" key="1">
    <source>
        <dbReference type="ARBA" id="ARBA00004141"/>
    </source>
</evidence>
<comment type="similarity">
    <text evidence="2 9">Belongs to the mitochondrial carrier (TC 2.A.29) family.</text>
</comment>
<feature type="transmembrane region" description="Helical" evidence="10">
    <location>
        <begin position="30"/>
        <end position="50"/>
    </location>
</feature>
<comment type="subcellular location">
    <subcellularLocation>
        <location evidence="1">Membrane</location>
        <topology evidence="1">Multi-pass membrane protein</topology>
    </subcellularLocation>
</comment>
<evidence type="ECO:0000256" key="5">
    <source>
        <dbReference type="ARBA" id="ARBA00022737"/>
    </source>
</evidence>
<dbReference type="AlphaFoldDB" id="A0A1Y5I6E1"/>
<evidence type="ECO:0000256" key="2">
    <source>
        <dbReference type="ARBA" id="ARBA00006375"/>
    </source>
</evidence>
<evidence type="ECO:0000313" key="11">
    <source>
        <dbReference type="EMBL" id="OUS42605.1"/>
    </source>
</evidence>
<dbReference type="eggNOG" id="KOG0768">
    <property type="taxonomic scope" value="Eukaryota"/>
</dbReference>
<dbReference type="GO" id="GO:0016020">
    <property type="term" value="C:membrane"/>
    <property type="evidence" value="ECO:0007669"/>
    <property type="project" value="UniProtKB-SubCell"/>
</dbReference>
<evidence type="ECO:0000256" key="4">
    <source>
        <dbReference type="ARBA" id="ARBA00022692"/>
    </source>
</evidence>
<dbReference type="PANTHER" id="PTHR45667">
    <property type="entry name" value="S-ADENOSYLMETHIONINE MITOCHONDRIAL CARRIER PROTEIN"/>
    <property type="match status" value="1"/>
</dbReference>
<dbReference type="PROSITE" id="PS50920">
    <property type="entry name" value="SOLCAR"/>
    <property type="match status" value="2"/>
</dbReference>
<dbReference type="PRINTS" id="PR00926">
    <property type="entry name" value="MITOCARRIER"/>
</dbReference>
<protein>
    <submittedName>
        <fullName evidence="11">Putative mitochondrial carrier protein</fullName>
    </submittedName>
</protein>
<keyword evidence="3 9" id="KW-0813">Transport</keyword>
<evidence type="ECO:0000256" key="9">
    <source>
        <dbReference type="RuleBase" id="RU000488"/>
    </source>
</evidence>
<dbReference type="GO" id="GO:0055085">
    <property type="term" value="P:transmembrane transport"/>
    <property type="evidence" value="ECO:0007669"/>
    <property type="project" value="InterPro"/>
</dbReference>
<keyword evidence="4 8" id="KW-0812">Transmembrane</keyword>
<feature type="repeat" description="Solcar" evidence="8">
    <location>
        <begin position="344"/>
        <end position="426"/>
    </location>
</feature>
<feature type="repeat" description="Solcar" evidence="8">
    <location>
        <begin position="438"/>
        <end position="527"/>
    </location>
</feature>
<evidence type="ECO:0000256" key="10">
    <source>
        <dbReference type="SAM" id="Phobius"/>
    </source>
</evidence>